<dbReference type="InterPro" id="IPR023827">
    <property type="entry name" value="Peptidase_S8_Asp-AS"/>
</dbReference>
<evidence type="ECO:0000313" key="10">
    <source>
        <dbReference type="Proteomes" id="UP001610432"/>
    </source>
</evidence>
<keyword evidence="4" id="KW-0378">Hydrolase</keyword>
<proteinExistence type="inferred from homology"/>
<dbReference type="PROSITE" id="PS00136">
    <property type="entry name" value="SUBTILASE_ASP"/>
    <property type="match status" value="1"/>
</dbReference>
<organism evidence="9 10">
    <name type="scientific">Aspergillus lucknowensis</name>
    <dbReference type="NCBI Taxonomy" id="176173"/>
    <lineage>
        <taxon>Eukaryota</taxon>
        <taxon>Fungi</taxon>
        <taxon>Dikarya</taxon>
        <taxon>Ascomycota</taxon>
        <taxon>Pezizomycotina</taxon>
        <taxon>Eurotiomycetes</taxon>
        <taxon>Eurotiomycetidae</taxon>
        <taxon>Eurotiales</taxon>
        <taxon>Aspergillaceae</taxon>
        <taxon>Aspergillus</taxon>
        <taxon>Aspergillus subgen. Nidulantes</taxon>
    </lineage>
</organism>
<dbReference type="EMBL" id="JBFXLQ010000003">
    <property type="protein sequence ID" value="KAL2871407.1"/>
    <property type="molecule type" value="Genomic_DNA"/>
</dbReference>
<dbReference type="CDD" id="cd07491">
    <property type="entry name" value="Peptidases_S8_7"/>
    <property type="match status" value="1"/>
</dbReference>
<feature type="region of interest" description="Disordered" evidence="7">
    <location>
        <begin position="1"/>
        <end position="32"/>
    </location>
</feature>
<dbReference type="RefSeq" id="XP_070890386.1">
    <property type="nucleotide sequence ID" value="XM_071032043.1"/>
</dbReference>
<name>A0ABR4M485_9EURO</name>
<sequence length="998" mass="111309">MEGENPPHDSANPPDSDWEQESDGSDQLESDRVQSTFEQIIAEVKAKKWQLNKTADRADFLRQYHSALRESTSTDQSNILHFIAYKIGNSHLTRCIAREKDLSFLLGQQDASGRTPLHVALTKKNSGFLSAIPKCFSEAGELDKRLQDRADHGRNCIHATIYHGVDETITVEFIQNASAETLRARDANGFTPLHLAVDFVRSSAAQLRIALALLGRDDGALDGDGDRKPSVYQYHQQTLAKGKQDLAELQTQYSMELNEDQIGIPEGENSAQSRDQFWLQTGRAPREPNTGEPRLQLTAATKTRLPPQHSQHRVMYDGARRPPAGTGGGGEPISARVRNRDTLCKQIRALQEKIDRAEEIGHAVKLSYLRSTFEGRSTGKARDQFSASQFLYAANVENIELYFDLSKGPRSISKESFEQSYGHIRFDQILRYVSFGRLELQKRPQPVPKSRFARVLSEALSTGQGRDDLTFFFGWLYRKNVRHILRVIVDDMEHPPHSDKALEECLKDFKIDFLDWRKLDLCPQTLSNACPAVQEVVLYWGGNRAVLRAWSEPQGLPNLQLLKRIHVVWNAGQMLEYAEVIKTYLQDFKRRLQKSIEGLNAQRKDSRDMIDVVLCSGGSAGNQLLHQQASNAKAVINGNERNLQSNRWLDSMDRFVDELQNIRIPETTQKYLAKDLKVALIDDGVDIHVESLRGKVAGGDTFDRSYLDANGPSPYYHSSRGHGTVMADMICRMCPMARLYVYKLETYPDLVNNQGKDQISAESAAAAVGAAVKQGVDIISMSWTICKTKENQKGINDLDNAVRSALDAKILLFCAASDSGAMTGTEYPWAIDPTRIFKIGAATADGRPWERTGDPQSLTFIVPGHKVVSRNPHHESAIPRDFEENTGSSVATALAAGLTALVLHCIRLGAIQAENEMQQEGQVSPTAIRPAQFQIVKDPDSMRNVLRRIGLDSTTHKFIEVWNHFDGPTESLKSGKTAKLGVIARLARDLISGATDGQ</sequence>
<dbReference type="InterPro" id="IPR051048">
    <property type="entry name" value="Peptidase_S8/S53_subtilisin"/>
</dbReference>
<dbReference type="SUPFAM" id="SSF52743">
    <property type="entry name" value="Subtilisin-like"/>
    <property type="match status" value="1"/>
</dbReference>
<evidence type="ECO:0000313" key="9">
    <source>
        <dbReference type="EMBL" id="KAL2871407.1"/>
    </source>
</evidence>
<dbReference type="InterPro" id="IPR036770">
    <property type="entry name" value="Ankyrin_rpt-contain_sf"/>
</dbReference>
<dbReference type="SUPFAM" id="SSF48403">
    <property type="entry name" value="Ankyrin repeat"/>
    <property type="match status" value="1"/>
</dbReference>
<keyword evidence="3" id="KW-0732">Signal</keyword>
<dbReference type="Proteomes" id="UP001610432">
    <property type="component" value="Unassembled WGS sequence"/>
</dbReference>
<evidence type="ECO:0000259" key="8">
    <source>
        <dbReference type="Pfam" id="PF00082"/>
    </source>
</evidence>
<keyword evidence="2" id="KW-0645">Protease</keyword>
<keyword evidence="6" id="KW-0865">Zymogen</keyword>
<feature type="compositionally biased region" description="Acidic residues" evidence="7">
    <location>
        <begin position="16"/>
        <end position="28"/>
    </location>
</feature>
<evidence type="ECO:0000256" key="1">
    <source>
        <dbReference type="ARBA" id="ARBA00011073"/>
    </source>
</evidence>
<dbReference type="PANTHER" id="PTHR43399">
    <property type="entry name" value="SUBTILISIN-RELATED"/>
    <property type="match status" value="1"/>
</dbReference>
<dbReference type="InterPro" id="IPR036852">
    <property type="entry name" value="Peptidase_S8/S53_dom_sf"/>
</dbReference>
<evidence type="ECO:0000256" key="5">
    <source>
        <dbReference type="ARBA" id="ARBA00022825"/>
    </source>
</evidence>
<accession>A0ABR4M485</accession>
<evidence type="ECO:0000256" key="2">
    <source>
        <dbReference type="ARBA" id="ARBA00022670"/>
    </source>
</evidence>
<evidence type="ECO:0000256" key="6">
    <source>
        <dbReference type="ARBA" id="ARBA00023145"/>
    </source>
</evidence>
<dbReference type="InterPro" id="IPR015500">
    <property type="entry name" value="Peptidase_S8_subtilisin-rel"/>
</dbReference>
<comment type="similarity">
    <text evidence="1">Belongs to the peptidase S8 family.</text>
</comment>
<gene>
    <name evidence="9" type="ORF">BJX67DRAFT_377184</name>
</gene>
<protein>
    <recommendedName>
        <fullName evidence="8">Peptidase S8/S53 domain-containing protein</fullName>
    </recommendedName>
</protein>
<evidence type="ECO:0000256" key="7">
    <source>
        <dbReference type="SAM" id="MobiDB-lite"/>
    </source>
</evidence>
<dbReference type="PRINTS" id="PR00723">
    <property type="entry name" value="SUBTILISIN"/>
</dbReference>
<keyword evidence="5" id="KW-0720">Serine protease</keyword>
<comment type="caution">
    <text evidence="9">The sequence shown here is derived from an EMBL/GenBank/DDBJ whole genome shotgun (WGS) entry which is preliminary data.</text>
</comment>
<dbReference type="Pfam" id="PF00082">
    <property type="entry name" value="Peptidase_S8"/>
    <property type="match status" value="1"/>
</dbReference>
<evidence type="ECO:0000256" key="4">
    <source>
        <dbReference type="ARBA" id="ARBA00022801"/>
    </source>
</evidence>
<reference evidence="9 10" key="1">
    <citation type="submission" date="2024-07" db="EMBL/GenBank/DDBJ databases">
        <title>Section-level genome sequencing and comparative genomics of Aspergillus sections Usti and Cavernicolus.</title>
        <authorList>
            <consortium name="Lawrence Berkeley National Laboratory"/>
            <person name="Nybo J.L."/>
            <person name="Vesth T.C."/>
            <person name="Theobald S."/>
            <person name="Frisvad J.C."/>
            <person name="Larsen T.O."/>
            <person name="Kjaerboelling I."/>
            <person name="Rothschild-Mancinelli K."/>
            <person name="Lyhne E.K."/>
            <person name="Kogle M.E."/>
            <person name="Barry K."/>
            <person name="Clum A."/>
            <person name="Na H."/>
            <person name="Ledsgaard L."/>
            <person name="Lin J."/>
            <person name="Lipzen A."/>
            <person name="Kuo A."/>
            <person name="Riley R."/>
            <person name="Mondo S."/>
            <person name="Labutti K."/>
            <person name="Haridas S."/>
            <person name="Pangalinan J."/>
            <person name="Salamov A.A."/>
            <person name="Simmons B.A."/>
            <person name="Magnuson J.K."/>
            <person name="Chen J."/>
            <person name="Drula E."/>
            <person name="Henrissat B."/>
            <person name="Wiebenga A."/>
            <person name="Lubbers R.J."/>
            <person name="Gomes A.C."/>
            <person name="Macurrencykelacurrency M.R."/>
            <person name="Stajich J."/>
            <person name="Grigoriev I.V."/>
            <person name="Mortensen U.H."/>
            <person name="De Vries R.P."/>
            <person name="Baker S.E."/>
            <person name="Andersen M.R."/>
        </authorList>
    </citation>
    <scope>NUCLEOTIDE SEQUENCE [LARGE SCALE GENOMIC DNA]</scope>
    <source>
        <strain evidence="9 10">CBS 449.75</strain>
    </source>
</reference>
<dbReference type="GeneID" id="98147115"/>
<dbReference type="InterPro" id="IPR000209">
    <property type="entry name" value="Peptidase_S8/S53_dom"/>
</dbReference>
<feature type="domain" description="Peptidase S8/S53" evidence="8">
    <location>
        <begin position="674"/>
        <end position="903"/>
    </location>
</feature>
<dbReference type="Gene3D" id="3.40.50.200">
    <property type="entry name" value="Peptidase S8/S53 domain"/>
    <property type="match status" value="1"/>
</dbReference>
<dbReference type="PANTHER" id="PTHR43399:SF4">
    <property type="entry name" value="CELL WALL-ASSOCIATED PROTEASE"/>
    <property type="match status" value="1"/>
</dbReference>
<keyword evidence="10" id="KW-1185">Reference proteome</keyword>
<evidence type="ECO:0000256" key="3">
    <source>
        <dbReference type="ARBA" id="ARBA00022729"/>
    </source>
</evidence>
<dbReference type="Gene3D" id="1.25.40.20">
    <property type="entry name" value="Ankyrin repeat-containing domain"/>
    <property type="match status" value="1"/>
</dbReference>